<comment type="subcellular location">
    <subcellularLocation>
        <location evidence="1">Apical cell membrane</location>
        <topology evidence="1">Multi-pass membrane protein</topology>
    </subcellularLocation>
</comment>
<evidence type="ECO:0000256" key="4">
    <source>
        <dbReference type="ARBA" id="ARBA00022692"/>
    </source>
</evidence>
<reference evidence="8 9" key="1">
    <citation type="submission" date="2013-11" db="EMBL/GenBank/DDBJ databases">
        <title>Draft genome of the bovine lungworm Dictyocaulus viviparus.</title>
        <authorList>
            <person name="Mitreva M."/>
        </authorList>
    </citation>
    <scope>NUCLEOTIDE SEQUENCE [LARGE SCALE GENOMIC DNA]</scope>
    <source>
        <strain evidence="8 9">HannoverDv2000</strain>
    </source>
</reference>
<dbReference type="EMBL" id="KN716513">
    <property type="protein sequence ID" value="KJH43947.1"/>
    <property type="molecule type" value="Genomic_DNA"/>
</dbReference>
<evidence type="ECO:0000313" key="8">
    <source>
        <dbReference type="EMBL" id="KJH43947.1"/>
    </source>
</evidence>
<comment type="similarity">
    <text evidence="2">Belongs to the SLC34A transporter family.</text>
</comment>
<keyword evidence="6 7" id="KW-0472">Membrane</keyword>
<reference evidence="9" key="2">
    <citation type="journal article" date="2016" name="Sci. Rep.">
        <title>Dictyocaulus viviparus genome, variome and transcriptome elucidate lungworm biology and support future intervention.</title>
        <authorList>
            <person name="McNulty S.N."/>
            <person name="Strube C."/>
            <person name="Rosa B.A."/>
            <person name="Martin J.C."/>
            <person name="Tyagi R."/>
            <person name="Choi Y.J."/>
            <person name="Wang Q."/>
            <person name="Hallsworth Pepin K."/>
            <person name="Zhang X."/>
            <person name="Ozersky P."/>
            <person name="Wilson R.K."/>
            <person name="Sternberg P.W."/>
            <person name="Gasser R.B."/>
            <person name="Mitreva M."/>
        </authorList>
    </citation>
    <scope>NUCLEOTIDE SEQUENCE [LARGE SCALE GENOMIC DNA]</scope>
    <source>
        <strain evidence="9">HannoverDv2000</strain>
    </source>
</reference>
<gene>
    <name evidence="8" type="ORF">DICVIV_10031</name>
</gene>
<keyword evidence="4 7" id="KW-0812">Transmembrane</keyword>
<feature type="transmembrane region" description="Helical" evidence="7">
    <location>
        <begin position="6"/>
        <end position="22"/>
    </location>
</feature>
<keyword evidence="9" id="KW-1185">Reference proteome</keyword>
<dbReference type="OrthoDB" id="76259at2759"/>
<evidence type="ECO:0000256" key="1">
    <source>
        <dbReference type="ARBA" id="ARBA00004424"/>
    </source>
</evidence>
<evidence type="ECO:0000256" key="2">
    <source>
        <dbReference type="ARBA" id="ARBA00005808"/>
    </source>
</evidence>
<evidence type="ECO:0000256" key="5">
    <source>
        <dbReference type="ARBA" id="ARBA00022989"/>
    </source>
</evidence>
<evidence type="ECO:0000256" key="3">
    <source>
        <dbReference type="ARBA" id="ARBA00022475"/>
    </source>
</evidence>
<dbReference type="PANTHER" id="PTHR10010:SF46">
    <property type="entry name" value="SODIUM-DEPENDENT PHOSPHATE TRANSPORT PROTEIN 2B"/>
    <property type="match status" value="1"/>
</dbReference>
<proteinExistence type="inferred from homology"/>
<dbReference type="PANTHER" id="PTHR10010">
    <property type="entry name" value="SOLUTE CARRIER FAMILY 34 SODIUM PHOSPHATE , MEMBER 2-RELATED"/>
    <property type="match status" value="1"/>
</dbReference>
<dbReference type="AlphaFoldDB" id="A0A0D8XJL7"/>
<keyword evidence="5 7" id="KW-1133">Transmembrane helix</keyword>
<sequence length="162" mass="19018">MAVCQVIYNIIGTVIFYLIPWTRRLPIFLAKRLGEITDEYRWFIVVFIIIFFILLPAIVIGLTLLPDCVIVICFSLLLIVVLLIVILSVLQKYTSGILPPFLRTWQWVPVHLRSLQPYDRFMASIFTSIPLVSNFFKKPRMVPYKKSDRIRMSIKFKEHTQV</sequence>
<feature type="transmembrane region" description="Helical" evidence="7">
    <location>
        <begin position="42"/>
        <end position="63"/>
    </location>
</feature>
<evidence type="ECO:0000256" key="6">
    <source>
        <dbReference type="ARBA" id="ARBA00023136"/>
    </source>
</evidence>
<name>A0A0D8XJL7_DICVI</name>
<accession>A0A0D8XJL7</accession>
<dbReference type="STRING" id="29172.A0A0D8XJL7"/>
<protein>
    <submittedName>
        <fullName evidence="8">Uncharacterized protein</fullName>
    </submittedName>
</protein>
<keyword evidence="3" id="KW-1003">Cell membrane</keyword>
<dbReference type="GO" id="GO:0016324">
    <property type="term" value="C:apical plasma membrane"/>
    <property type="evidence" value="ECO:0007669"/>
    <property type="project" value="UniProtKB-SubCell"/>
</dbReference>
<evidence type="ECO:0000256" key="7">
    <source>
        <dbReference type="SAM" id="Phobius"/>
    </source>
</evidence>
<organism evidence="8 9">
    <name type="scientific">Dictyocaulus viviparus</name>
    <name type="common">Bovine lungworm</name>
    <dbReference type="NCBI Taxonomy" id="29172"/>
    <lineage>
        <taxon>Eukaryota</taxon>
        <taxon>Metazoa</taxon>
        <taxon>Ecdysozoa</taxon>
        <taxon>Nematoda</taxon>
        <taxon>Chromadorea</taxon>
        <taxon>Rhabditida</taxon>
        <taxon>Rhabditina</taxon>
        <taxon>Rhabditomorpha</taxon>
        <taxon>Strongyloidea</taxon>
        <taxon>Metastrongylidae</taxon>
        <taxon>Dictyocaulus</taxon>
    </lineage>
</organism>
<dbReference type="InterPro" id="IPR003841">
    <property type="entry name" value="Na/Pi_transpt"/>
</dbReference>
<dbReference type="GO" id="GO:0044341">
    <property type="term" value="P:sodium-dependent phosphate transport"/>
    <property type="evidence" value="ECO:0007669"/>
    <property type="project" value="InterPro"/>
</dbReference>
<feature type="transmembrane region" description="Helical" evidence="7">
    <location>
        <begin position="69"/>
        <end position="90"/>
    </location>
</feature>
<dbReference type="Proteomes" id="UP000053766">
    <property type="component" value="Unassembled WGS sequence"/>
</dbReference>
<evidence type="ECO:0000313" key="9">
    <source>
        <dbReference type="Proteomes" id="UP000053766"/>
    </source>
</evidence>
<dbReference type="GO" id="GO:0005436">
    <property type="term" value="F:sodium:phosphate symporter activity"/>
    <property type="evidence" value="ECO:0007669"/>
    <property type="project" value="InterPro"/>
</dbReference>